<evidence type="ECO:0000256" key="2">
    <source>
        <dbReference type="ARBA" id="ARBA00009152"/>
    </source>
</evidence>
<dbReference type="GO" id="GO:0000105">
    <property type="term" value="P:L-histidine biosynthetic process"/>
    <property type="evidence" value="ECO:0007669"/>
    <property type="project" value="UniProtKB-UniRule"/>
</dbReference>
<sequence length="288" mass="33873">MKTYWTNFHSHTYYCDGKSSLEDHVIAAIDQNVKSYGFSSHSPVPFPTTWNMKKEKLENYLQDANLLIEKYKGQIQLYKSLEVDFIPQKSGPHQYPQLDYTVGSVHFVDQYEDGTYWEIDNTKTIFRKGLKEIFHDDIQAAIQKYIDLNVEMITTDKPDVLGHLDKIKMHNHTEKLFSEEDNWYQKIMMAYVEEIEKSGVIVEVNTRGLYKGWADDLYPSPWLLKELIQRNIPIVLNSDSHVPHEITKKFSDTAKMLQQLGLKKLYAFWNNEWQPFDFNEDGLYLPNA</sequence>
<dbReference type="GO" id="GO:0004401">
    <property type="term" value="F:histidinol-phosphatase activity"/>
    <property type="evidence" value="ECO:0007669"/>
    <property type="project" value="UniProtKB-UniRule"/>
</dbReference>
<dbReference type="Gene3D" id="3.20.20.140">
    <property type="entry name" value="Metal-dependent hydrolases"/>
    <property type="match status" value="1"/>
</dbReference>
<dbReference type="RefSeq" id="WP_168881094.1">
    <property type="nucleotide sequence ID" value="NZ_JABAIL010000001.1"/>
</dbReference>
<proteinExistence type="inferred from homology"/>
<dbReference type="UniPathway" id="UPA00031">
    <property type="reaction ID" value="UER00013"/>
</dbReference>
<evidence type="ECO:0000256" key="5">
    <source>
        <dbReference type="ARBA" id="ARBA00022801"/>
    </source>
</evidence>
<reference evidence="10 11" key="1">
    <citation type="submission" date="2020-04" db="EMBL/GenBank/DDBJ databases">
        <title>Flammeovirga sp. SR4, a novel species isolated from seawater.</title>
        <authorList>
            <person name="Wang X."/>
        </authorList>
    </citation>
    <scope>NUCLEOTIDE SEQUENCE [LARGE SCALE GENOMIC DNA]</scope>
    <source>
        <strain evidence="10 11">SR4</strain>
    </source>
</reference>
<accession>A0A7X8XUH6</accession>
<organism evidence="10 11">
    <name type="scientific">Flammeovirga agarivorans</name>
    <dbReference type="NCBI Taxonomy" id="2726742"/>
    <lineage>
        <taxon>Bacteria</taxon>
        <taxon>Pseudomonadati</taxon>
        <taxon>Bacteroidota</taxon>
        <taxon>Cytophagia</taxon>
        <taxon>Cytophagales</taxon>
        <taxon>Flammeovirgaceae</taxon>
        <taxon>Flammeovirga</taxon>
    </lineage>
</organism>
<dbReference type="PANTHER" id="PTHR21039:SF0">
    <property type="entry name" value="HISTIDINOL-PHOSPHATASE"/>
    <property type="match status" value="1"/>
</dbReference>
<dbReference type="InterPro" id="IPR016195">
    <property type="entry name" value="Pol/histidinol_Pase-like"/>
</dbReference>
<dbReference type="Pfam" id="PF02811">
    <property type="entry name" value="PHP"/>
    <property type="match status" value="1"/>
</dbReference>
<evidence type="ECO:0000259" key="9">
    <source>
        <dbReference type="Pfam" id="PF02811"/>
    </source>
</evidence>
<keyword evidence="5 8" id="KW-0378">Hydrolase</keyword>
<dbReference type="NCBIfam" id="TIGR01856">
    <property type="entry name" value="hisJ_fam"/>
    <property type="match status" value="1"/>
</dbReference>
<feature type="domain" description="PHP" evidence="9">
    <location>
        <begin position="8"/>
        <end position="206"/>
    </location>
</feature>
<dbReference type="Proteomes" id="UP000585050">
    <property type="component" value="Unassembled WGS sequence"/>
</dbReference>
<keyword evidence="11" id="KW-1185">Reference proteome</keyword>
<dbReference type="AlphaFoldDB" id="A0A7X8XUH6"/>
<protein>
    <recommendedName>
        <fullName evidence="3 8">Histidinol-phosphatase</fullName>
        <shortName evidence="8">HolPase</shortName>
        <ecNumber evidence="3 8">3.1.3.15</ecNumber>
    </recommendedName>
</protein>
<dbReference type="InterPro" id="IPR010140">
    <property type="entry name" value="Histidinol_P_phosphatase_HisJ"/>
</dbReference>
<name>A0A7X8XUH6_9BACT</name>
<keyword evidence="4 8" id="KW-0028">Amino-acid biosynthesis</keyword>
<dbReference type="CDD" id="cd12110">
    <property type="entry name" value="PHP_HisPPase_Hisj_like"/>
    <property type="match status" value="1"/>
</dbReference>
<comment type="caution">
    <text evidence="10">The sequence shown here is derived from an EMBL/GenBank/DDBJ whole genome shotgun (WGS) entry which is preliminary data.</text>
</comment>
<evidence type="ECO:0000256" key="6">
    <source>
        <dbReference type="ARBA" id="ARBA00023102"/>
    </source>
</evidence>
<evidence type="ECO:0000256" key="7">
    <source>
        <dbReference type="ARBA" id="ARBA00049158"/>
    </source>
</evidence>
<evidence type="ECO:0000313" key="10">
    <source>
        <dbReference type="EMBL" id="NLR90392.1"/>
    </source>
</evidence>
<dbReference type="PANTHER" id="PTHR21039">
    <property type="entry name" value="HISTIDINOL PHOSPHATASE-RELATED"/>
    <property type="match status" value="1"/>
</dbReference>
<dbReference type="GO" id="GO:0005737">
    <property type="term" value="C:cytoplasm"/>
    <property type="evidence" value="ECO:0007669"/>
    <property type="project" value="TreeGrafter"/>
</dbReference>
<evidence type="ECO:0000313" key="11">
    <source>
        <dbReference type="Proteomes" id="UP000585050"/>
    </source>
</evidence>
<evidence type="ECO:0000256" key="4">
    <source>
        <dbReference type="ARBA" id="ARBA00022605"/>
    </source>
</evidence>
<gene>
    <name evidence="10" type="ORF">HGP29_04205</name>
</gene>
<keyword evidence="6 8" id="KW-0368">Histidine biosynthesis</keyword>
<dbReference type="SUPFAM" id="SSF89550">
    <property type="entry name" value="PHP domain-like"/>
    <property type="match status" value="1"/>
</dbReference>
<dbReference type="EC" id="3.1.3.15" evidence="3 8"/>
<comment type="pathway">
    <text evidence="1 8">Amino-acid biosynthesis; L-histidine biosynthesis; L-histidine from 5-phospho-alpha-D-ribose 1-diphosphate: step 8/9.</text>
</comment>
<evidence type="ECO:0000256" key="8">
    <source>
        <dbReference type="RuleBase" id="RU366003"/>
    </source>
</evidence>
<dbReference type="EMBL" id="JABAIL010000001">
    <property type="protein sequence ID" value="NLR90392.1"/>
    <property type="molecule type" value="Genomic_DNA"/>
</dbReference>
<comment type="similarity">
    <text evidence="2 8">Belongs to the PHP hydrolase family. HisK subfamily.</text>
</comment>
<evidence type="ECO:0000256" key="1">
    <source>
        <dbReference type="ARBA" id="ARBA00004970"/>
    </source>
</evidence>
<evidence type="ECO:0000256" key="3">
    <source>
        <dbReference type="ARBA" id="ARBA00013085"/>
    </source>
</evidence>
<comment type="catalytic activity">
    <reaction evidence="7 8">
        <text>L-histidinol phosphate + H2O = L-histidinol + phosphate</text>
        <dbReference type="Rhea" id="RHEA:14465"/>
        <dbReference type="ChEBI" id="CHEBI:15377"/>
        <dbReference type="ChEBI" id="CHEBI:43474"/>
        <dbReference type="ChEBI" id="CHEBI:57699"/>
        <dbReference type="ChEBI" id="CHEBI:57980"/>
        <dbReference type="EC" id="3.1.3.15"/>
    </reaction>
</comment>
<dbReference type="InterPro" id="IPR004013">
    <property type="entry name" value="PHP_dom"/>
</dbReference>